<dbReference type="InterPro" id="IPR011010">
    <property type="entry name" value="DNA_brk_join_enz"/>
</dbReference>
<feature type="domain" description="Tyr recombinase" evidence="2">
    <location>
        <begin position="286"/>
        <end position="469"/>
    </location>
</feature>
<dbReference type="GO" id="GO:0015074">
    <property type="term" value="P:DNA integration"/>
    <property type="evidence" value="ECO:0007669"/>
    <property type="project" value="InterPro"/>
</dbReference>
<sequence length="479" mass="54054">MPAKYELTWDASNHRWRVQHAGRRYVISCRQLSKWAGQPVPSTKEGSYRVANAWWDEKRAEIDGHRGPHPHADTIALLEAKRDWARRHGQPDTAASLTEKIETTRRLRADDDPDPEWPGEVIAIARSSGIIIPDDLDPSIARMIFGEGSIWRDRLQRDATTPLPDDLTIGGQVATWTTLQQTKVKAGEISPARHANDRIALHHFRDFLGTESPVGSIDETKWTAWYGYVLSKIGERENDPKAGWSRDYSAIVFKVGKAFVKHLYQTRLLDHLPRNLDAYRIGRTTREIEVMTTEDVRRLLDMATDRVRLYLLLAMNTGMTQKDLSDLQSSEVDLKAGTITRKRSKTHKEKDVPTVTYQLWPATLALLSTFKAEGNRALVTSSGRPLVDKRIVDGRLRAKDSVATAYKRLAGRCGVSGSFSVLRATSSTLLEEFDPSGKIGTLFLGHSPRSIKDKHYSRPHQIAFDEALAWLGRKYGVTE</sequence>
<reference evidence="3 4" key="2">
    <citation type="submission" date="2019-01" db="EMBL/GenBank/DDBJ databases">
        <title>Tautonia sociabilis, a novel thermotolerant planctomycete of Isosphaeraceae family, isolated from a 4000 m deep subterranean habitat.</title>
        <authorList>
            <person name="Kovaleva O.L."/>
            <person name="Elcheninov A.G."/>
            <person name="Van Heerden E."/>
            <person name="Toshchakov S.V."/>
            <person name="Novikov A."/>
            <person name="Bonch-Osmolovskaya E.A."/>
            <person name="Kublanov I.V."/>
        </authorList>
    </citation>
    <scope>NUCLEOTIDE SEQUENCE [LARGE SCALE GENOMIC DNA]</scope>
    <source>
        <strain evidence="3 4">GM2012</strain>
    </source>
</reference>
<evidence type="ECO:0000256" key="1">
    <source>
        <dbReference type="ARBA" id="ARBA00023172"/>
    </source>
</evidence>
<dbReference type="GO" id="GO:0006310">
    <property type="term" value="P:DNA recombination"/>
    <property type="evidence" value="ECO:0007669"/>
    <property type="project" value="UniProtKB-KW"/>
</dbReference>
<dbReference type="OrthoDB" id="215580at2"/>
<keyword evidence="4" id="KW-1185">Reference proteome</keyword>
<evidence type="ECO:0000313" key="4">
    <source>
        <dbReference type="Proteomes" id="UP000280296"/>
    </source>
</evidence>
<evidence type="ECO:0000259" key="2">
    <source>
        <dbReference type="PROSITE" id="PS51898"/>
    </source>
</evidence>
<dbReference type="Pfam" id="PF00589">
    <property type="entry name" value="Phage_integrase"/>
    <property type="match status" value="1"/>
</dbReference>
<dbReference type="RefSeq" id="WP_126725490.1">
    <property type="nucleotide sequence ID" value="NZ_RYZH01000019.1"/>
</dbReference>
<dbReference type="SUPFAM" id="SSF56349">
    <property type="entry name" value="DNA breaking-rejoining enzymes"/>
    <property type="match status" value="1"/>
</dbReference>
<dbReference type="InterPro" id="IPR002104">
    <property type="entry name" value="Integrase_catalytic"/>
</dbReference>
<dbReference type="GO" id="GO:0003677">
    <property type="term" value="F:DNA binding"/>
    <property type="evidence" value="ECO:0007669"/>
    <property type="project" value="InterPro"/>
</dbReference>
<dbReference type="EMBL" id="RYZH01000019">
    <property type="protein sequence ID" value="RUL87602.1"/>
    <property type="molecule type" value="Genomic_DNA"/>
</dbReference>
<protein>
    <recommendedName>
        <fullName evidence="2">Tyr recombinase domain-containing protein</fullName>
    </recommendedName>
</protein>
<name>A0A432MJL8_9BACT</name>
<dbReference type="Gene3D" id="1.10.443.10">
    <property type="entry name" value="Intergrase catalytic core"/>
    <property type="match status" value="1"/>
</dbReference>
<evidence type="ECO:0000313" key="3">
    <source>
        <dbReference type="EMBL" id="RUL87602.1"/>
    </source>
</evidence>
<reference evidence="3 4" key="1">
    <citation type="submission" date="2018-12" db="EMBL/GenBank/DDBJ databases">
        <authorList>
            <person name="Toschakov S.V."/>
        </authorList>
    </citation>
    <scope>NUCLEOTIDE SEQUENCE [LARGE SCALE GENOMIC DNA]</scope>
    <source>
        <strain evidence="3 4">GM2012</strain>
    </source>
</reference>
<dbReference type="InterPro" id="IPR013762">
    <property type="entry name" value="Integrase-like_cat_sf"/>
</dbReference>
<dbReference type="AlphaFoldDB" id="A0A432MJL8"/>
<keyword evidence="1" id="KW-0233">DNA recombination</keyword>
<organism evidence="3 4">
    <name type="scientific">Tautonia sociabilis</name>
    <dbReference type="NCBI Taxonomy" id="2080755"/>
    <lineage>
        <taxon>Bacteria</taxon>
        <taxon>Pseudomonadati</taxon>
        <taxon>Planctomycetota</taxon>
        <taxon>Planctomycetia</taxon>
        <taxon>Isosphaerales</taxon>
        <taxon>Isosphaeraceae</taxon>
        <taxon>Tautonia</taxon>
    </lineage>
</organism>
<gene>
    <name evidence="3" type="ORF">TsocGM_11370</name>
</gene>
<dbReference type="Proteomes" id="UP000280296">
    <property type="component" value="Unassembled WGS sequence"/>
</dbReference>
<comment type="caution">
    <text evidence="3">The sequence shown here is derived from an EMBL/GenBank/DDBJ whole genome shotgun (WGS) entry which is preliminary data.</text>
</comment>
<dbReference type="PROSITE" id="PS51898">
    <property type="entry name" value="TYR_RECOMBINASE"/>
    <property type="match status" value="1"/>
</dbReference>
<proteinExistence type="predicted"/>
<accession>A0A432MJL8</accession>